<dbReference type="RefSeq" id="WP_075363146.1">
    <property type="nucleotide sequence ID" value="NZ_MLBF01000002.1"/>
</dbReference>
<dbReference type="Proteomes" id="UP000186102">
    <property type="component" value="Unassembled WGS sequence"/>
</dbReference>
<dbReference type="SUPFAM" id="SSF140500">
    <property type="entry name" value="BAS1536-like"/>
    <property type="match status" value="1"/>
</dbReference>
<accession>A0A1Q8R1V7</accession>
<protein>
    <recommendedName>
        <fullName evidence="3">Spo0E like sporulation regulatory protein</fullName>
    </recommendedName>
</protein>
<evidence type="ECO:0000313" key="1">
    <source>
        <dbReference type="EMBL" id="OLN33605.1"/>
    </source>
</evidence>
<comment type="caution">
    <text evidence="1">The sequence shown here is derived from an EMBL/GenBank/DDBJ whole genome shotgun (WGS) entry which is preliminary data.</text>
</comment>
<sequence length="57" mass="6675">MKLTVLERIEELRLQMQKIASDKDLTDTRVVGVSEKLDVLINQFYIAKKRNNDLDLI</sequence>
<dbReference type="GO" id="GO:0046983">
    <property type="term" value="F:protein dimerization activity"/>
    <property type="evidence" value="ECO:0007669"/>
    <property type="project" value="InterPro"/>
</dbReference>
<dbReference type="OrthoDB" id="1799551at2"/>
<organism evidence="1 2">
    <name type="scientific">Desulfosporosinus metallidurans</name>
    <dbReference type="NCBI Taxonomy" id="1888891"/>
    <lineage>
        <taxon>Bacteria</taxon>
        <taxon>Bacillati</taxon>
        <taxon>Bacillota</taxon>
        <taxon>Clostridia</taxon>
        <taxon>Eubacteriales</taxon>
        <taxon>Desulfitobacteriaceae</taxon>
        <taxon>Desulfosporosinus</taxon>
    </lineage>
</organism>
<dbReference type="EMBL" id="MLBF01000002">
    <property type="protein sequence ID" value="OLN33605.1"/>
    <property type="molecule type" value="Genomic_DNA"/>
</dbReference>
<dbReference type="GO" id="GO:0043937">
    <property type="term" value="P:regulation of sporulation"/>
    <property type="evidence" value="ECO:0007669"/>
    <property type="project" value="InterPro"/>
</dbReference>
<gene>
    <name evidence="1" type="ORF">DSOL_0315</name>
</gene>
<dbReference type="InterPro" id="IPR037208">
    <property type="entry name" value="Spo0E-like_sf"/>
</dbReference>
<proteinExistence type="predicted"/>
<dbReference type="Pfam" id="PF09388">
    <property type="entry name" value="SpoOE-like"/>
    <property type="match status" value="1"/>
</dbReference>
<evidence type="ECO:0008006" key="3">
    <source>
        <dbReference type="Google" id="ProtNLM"/>
    </source>
</evidence>
<dbReference type="Gene3D" id="4.10.280.10">
    <property type="entry name" value="Helix-loop-helix DNA-binding domain"/>
    <property type="match status" value="1"/>
</dbReference>
<keyword evidence="2" id="KW-1185">Reference proteome</keyword>
<reference evidence="1 2" key="1">
    <citation type="submission" date="2016-09" db="EMBL/GenBank/DDBJ databases">
        <title>Complete genome of Desulfosporosinus sp. OL.</title>
        <authorList>
            <person name="Mardanov A."/>
            <person name="Beletsky A."/>
            <person name="Panova A."/>
            <person name="Karnachuk O."/>
            <person name="Ravin N."/>
        </authorList>
    </citation>
    <scope>NUCLEOTIDE SEQUENCE [LARGE SCALE GENOMIC DNA]</scope>
    <source>
        <strain evidence="1 2">OL</strain>
    </source>
</reference>
<dbReference type="InterPro" id="IPR036638">
    <property type="entry name" value="HLH_DNA-bd_sf"/>
</dbReference>
<evidence type="ECO:0000313" key="2">
    <source>
        <dbReference type="Proteomes" id="UP000186102"/>
    </source>
</evidence>
<dbReference type="InterPro" id="IPR018540">
    <property type="entry name" value="Spo0E-like"/>
</dbReference>
<name>A0A1Q8R1V7_9FIRM</name>
<dbReference type="AlphaFoldDB" id="A0A1Q8R1V7"/>